<protein>
    <submittedName>
        <fullName evidence="3">BlaR1 peptidase M56</fullName>
    </submittedName>
</protein>
<dbReference type="SUPFAM" id="SSF74653">
    <property type="entry name" value="TolA/TonB C-terminal domain"/>
    <property type="match status" value="1"/>
</dbReference>
<keyword evidence="1" id="KW-1133">Transmembrane helix</keyword>
<dbReference type="InterPro" id="IPR037682">
    <property type="entry name" value="TonB_C"/>
</dbReference>
<dbReference type="RefSeq" id="WP_142531356.1">
    <property type="nucleotide sequence ID" value="NZ_CBCSJO010000022.1"/>
</dbReference>
<reference evidence="3 4" key="1">
    <citation type="submission" date="2017-05" db="EMBL/GenBank/DDBJ databases">
        <authorList>
            <person name="Varghese N."/>
            <person name="Submissions S."/>
        </authorList>
    </citation>
    <scope>NUCLEOTIDE SEQUENCE [LARGE SCALE GENOMIC DNA]</scope>
    <source>
        <strain evidence="3 4">DSM 19036</strain>
    </source>
</reference>
<feature type="transmembrane region" description="Helical" evidence="1">
    <location>
        <begin position="6"/>
        <end position="24"/>
    </location>
</feature>
<evidence type="ECO:0000313" key="3">
    <source>
        <dbReference type="EMBL" id="SMO99694.1"/>
    </source>
</evidence>
<evidence type="ECO:0000256" key="1">
    <source>
        <dbReference type="SAM" id="Phobius"/>
    </source>
</evidence>
<dbReference type="GO" id="GO:0098797">
    <property type="term" value="C:plasma membrane protein complex"/>
    <property type="evidence" value="ECO:0007669"/>
    <property type="project" value="TreeGrafter"/>
</dbReference>
<gene>
    <name evidence="3" type="ORF">SAMN06265348_1254</name>
</gene>
<feature type="transmembrane region" description="Helical" evidence="1">
    <location>
        <begin position="247"/>
        <end position="266"/>
    </location>
</feature>
<dbReference type="PANTHER" id="PTHR33446:SF2">
    <property type="entry name" value="PROTEIN TONB"/>
    <property type="match status" value="1"/>
</dbReference>
<dbReference type="AlphaFoldDB" id="A0A521FUC0"/>
<keyword evidence="1" id="KW-0812">Transmembrane</keyword>
<dbReference type="EMBL" id="FXTN01000025">
    <property type="protein sequence ID" value="SMO99694.1"/>
    <property type="molecule type" value="Genomic_DNA"/>
</dbReference>
<dbReference type="Pfam" id="PF03544">
    <property type="entry name" value="TonB_C"/>
    <property type="match status" value="1"/>
</dbReference>
<sequence>MGTQLYFFWSSISLTIFYIFYLVMLRRETFFLLNRIYLLSALCLSMVLPLLDLSFLIALQKVELMVSTLSVIGGGKLAIVSDREFNWLSIIYWTGVMFTAMLLLFKLFGVQKQIKLTEKGSAFSFWRTKVIDQELADFVAIDAHENVHVKQFHTLDILLIEVVGVFFWFNPVIYGYRSSLKFIHEYLADEHAANFAESKKQYALVLFLQNFKAGPALMNTFYNPSLLEARIKMLQRKKSNTYHLWKYLLYMPLIVLMTLMCSFSALDFNRDGINKIDQAASFPGGSEAFSQYLIKNTRQMSNKNGTVNVSFIVESNGEVTNEKVEKGLDESSNKEALRVINLSPKWKPALQNGIQVRSAYQISINYKSDNQTNK</sequence>
<organism evidence="3 4">
    <name type="scientific">Pedobacter westerhofensis</name>
    <dbReference type="NCBI Taxonomy" id="425512"/>
    <lineage>
        <taxon>Bacteria</taxon>
        <taxon>Pseudomonadati</taxon>
        <taxon>Bacteroidota</taxon>
        <taxon>Sphingobacteriia</taxon>
        <taxon>Sphingobacteriales</taxon>
        <taxon>Sphingobacteriaceae</taxon>
        <taxon>Pedobacter</taxon>
    </lineage>
</organism>
<accession>A0A521FUC0</accession>
<dbReference type="GO" id="GO:0031992">
    <property type="term" value="F:energy transducer activity"/>
    <property type="evidence" value="ECO:0007669"/>
    <property type="project" value="TreeGrafter"/>
</dbReference>
<keyword evidence="1" id="KW-0472">Membrane</keyword>
<dbReference type="PANTHER" id="PTHR33446">
    <property type="entry name" value="PROTEIN TONB-RELATED"/>
    <property type="match status" value="1"/>
</dbReference>
<name>A0A521FUC0_9SPHI</name>
<evidence type="ECO:0000259" key="2">
    <source>
        <dbReference type="Pfam" id="PF03544"/>
    </source>
</evidence>
<feature type="transmembrane region" description="Helical" evidence="1">
    <location>
        <begin position="90"/>
        <end position="109"/>
    </location>
</feature>
<dbReference type="Proteomes" id="UP000320300">
    <property type="component" value="Unassembled WGS sequence"/>
</dbReference>
<keyword evidence="4" id="KW-1185">Reference proteome</keyword>
<dbReference type="Gene3D" id="3.30.1150.10">
    <property type="match status" value="1"/>
</dbReference>
<feature type="domain" description="TonB C-terminal" evidence="2">
    <location>
        <begin position="300"/>
        <end position="367"/>
    </location>
</feature>
<dbReference type="InterPro" id="IPR051045">
    <property type="entry name" value="TonB-dependent_transducer"/>
</dbReference>
<dbReference type="GO" id="GO:0055085">
    <property type="term" value="P:transmembrane transport"/>
    <property type="evidence" value="ECO:0007669"/>
    <property type="project" value="InterPro"/>
</dbReference>
<proteinExistence type="predicted"/>
<evidence type="ECO:0000313" key="4">
    <source>
        <dbReference type="Proteomes" id="UP000320300"/>
    </source>
</evidence>
<feature type="transmembrane region" description="Helical" evidence="1">
    <location>
        <begin position="157"/>
        <end position="176"/>
    </location>
</feature>
<dbReference type="OrthoDB" id="649093at2"/>
<feature type="transmembrane region" description="Helical" evidence="1">
    <location>
        <begin position="36"/>
        <end position="59"/>
    </location>
</feature>